<dbReference type="Gene3D" id="2.130.10.130">
    <property type="entry name" value="Integrin alpha, N-terminal"/>
    <property type="match status" value="3"/>
</dbReference>
<organism evidence="4 5">
    <name type="scientific">Tautonia plasticadhaerens</name>
    <dbReference type="NCBI Taxonomy" id="2527974"/>
    <lineage>
        <taxon>Bacteria</taxon>
        <taxon>Pseudomonadati</taxon>
        <taxon>Planctomycetota</taxon>
        <taxon>Planctomycetia</taxon>
        <taxon>Isosphaerales</taxon>
        <taxon>Isosphaeraceae</taxon>
        <taxon>Tautonia</taxon>
    </lineage>
</organism>
<feature type="region of interest" description="Disordered" evidence="2">
    <location>
        <begin position="1"/>
        <end position="23"/>
    </location>
</feature>
<dbReference type="PANTHER" id="PTHR16026">
    <property type="entry name" value="CARTILAGE ACIDIC PROTEIN 1"/>
    <property type="match status" value="1"/>
</dbReference>
<feature type="region of interest" description="Disordered" evidence="2">
    <location>
        <begin position="633"/>
        <end position="654"/>
    </location>
</feature>
<dbReference type="OrthoDB" id="5287961at2"/>
<dbReference type="KEGG" id="tpla:ElP_59150"/>
<dbReference type="SUPFAM" id="SSF69318">
    <property type="entry name" value="Integrin alpha N-terminal domain"/>
    <property type="match status" value="1"/>
</dbReference>
<evidence type="ECO:0000313" key="4">
    <source>
        <dbReference type="EMBL" id="QDV37968.1"/>
    </source>
</evidence>
<dbReference type="InterPro" id="IPR013517">
    <property type="entry name" value="FG-GAP"/>
</dbReference>
<feature type="compositionally biased region" description="Basic and acidic residues" evidence="2">
    <location>
        <begin position="61"/>
        <end position="77"/>
    </location>
</feature>
<dbReference type="InterPro" id="IPR028994">
    <property type="entry name" value="Integrin_alpha_N"/>
</dbReference>
<evidence type="ECO:0000256" key="2">
    <source>
        <dbReference type="SAM" id="MobiDB-lite"/>
    </source>
</evidence>
<dbReference type="InterPro" id="IPR011519">
    <property type="entry name" value="UnbV_ASPIC"/>
</dbReference>
<keyword evidence="5" id="KW-1185">Reference proteome</keyword>
<dbReference type="Proteomes" id="UP000317835">
    <property type="component" value="Chromosome"/>
</dbReference>
<keyword evidence="1" id="KW-0732">Signal</keyword>
<dbReference type="PANTHER" id="PTHR16026:SF0">
    <property type="entry name" value="CARTILAGE ACIDIC PROTEIN 1"/>
    <property type="match status" value="1"/>
</dbReference>
<dbReference type="Pfam" id="PF13517">
    <property type="entry name" value="FG-GAP_3"/>
    <property type="match status" value="2"/>
</dbReference>
<feature type="compositionally biased region" description="Low complexity" evidence="2">
    <location>
        <begin position="49"/>
        <end position="60"/>
    </location>
</feature>
<feature type="domain" description="ASPIC/UnbV" evidence="3">
    <location>
        <begin position="571"/>
        <end position="637"/>
    </location>
</feature>
<feature type="compositionally biased region" description="Acidic residues" evidence="2">
    <location>
        <begin position="642"/>
        <end position="654"/>
    </location>
</feature>
<name>A0A518HAT7_9BACT</name>
<feature type="region of interest" description="Disordered" evidence="2">
    <location>
        <begin position="48"/>
        <end position="89"/>
    </location>
</feature>
<evidence type="ECO:0000259" key="3">
    <source>
        <dbReference type="Pfam" id="PF07593"/>
    </source>
</evidence>
<gene>
    <name evidence="4" type="ORF">ElP_59150</name>
</gene>
<dbReference type="EMBL" id="CP036426">
    <property type="protein sequence ID" value="QDV37968.1"/>
    <property type="molecule type" value="Genomic_DNA"/>
</dbReference>
<dbReference type="Pfam" id="PF07593">
    <property type="entry name" value="UnbV_ASPIC"/>
    <property type="match status" value="1"/>
</dbReference>
<evidence type="ECO:0000313" key="5">
    <source>
        <dbReference type="Proteomes" id="UP000317835"/>
    </source>
</evidence>
<dbReference type="AlphaFoldDB" id="A0A518HAT7"/>
<reference evidence="4 5" key="1">
    <citation type="submission" date="2019-02" db="EMBL/GenBank/DDBJ databases">
        <title>Deep-cultivation of Planctomycetes and their phenomic and genomic characterization uncovers novel biology.</title>
        <authorList>
            <person name="Wiegand S."/>
            <person name="Jogler M."/>
            <person name="Boedeker C."/>
            <person name="Pinto D."/>
            <person name="Vollmers J."/>
            <person name="Rivas-Marin E."/>
            <person name="Kohn T."/>
            <person name="Peeters S.H."/>
            <person name="Heuer A."/>
            <person name="Rast P."/>
            <person name="Oberbeckmann S."/>
            <person name="Bunk B."/>
            <person name="Jeske O."/>
            <person name="Meyerdierks A."/>
            <person name="Storesund J.E."/>
            <person name="Kallscheuer N."/>
            <person name="Luecker S."/>
            <person name="Lage O.M."/>
            <person name="Pohl T."/>
            <person name="Merkel B.J."/>
            <person name="Hornburger P."/>
            <person name="Mueller R.-W."/>
            <person name="Bruemmer F."/>
            <person name="Labrenz M."/>
            <person name="Spormann A.M."/>
            <person name="Op den Camp H."/>
            <person name="Overmann J."/>
            <person name="Amann R."/>
            <person name="Jetten M.S.M."/>
            <person name="Mascher T."/>
            <person name="Medema M.H."/>
            <person name="Devos D.P."/>
            <person name="Kaster A.-K."/>
            <person name="Ovreas L."/>
            <person name="Rohde M."/>
            <person name="Galperin M.Y."/>
            <person name="Jogler C."/>
        </authorList>
    </citation>
    <scope>NUCLEOTIDE SEQUENCE [LARGE SCALE GENOMIC DNA]</scope>
    <source>
        <strain evidence="4 5">ElP</strain>
    </source>
</reference>
<accession>A0A518HAT7</accession>
<proteinExistence type="predicted"/>
<evidence type="ECO:0000256" key="1">
    <source>
        <dbReference type="ARBA" id="ARBA00022729"/>
    </source>
</evidence>
<sequence length="654" mass="70053">MDHPDSSRTPASAGARPRPTIGRLDPLLGATLVSLTLLGLGSGCGGGDPTAAGAPKADSAAPDRGELDQDPFPHVDGEAQAANPMVPQEPSPFRFEEISRTAGIDFDHVSGMTDERYYPSANASGVAIMDADGDGLMDLYFASCTLLPLGSSDLGGNRLYLNNGDGTYRDGTEASGLGFRGFNHGIVAHDFDGDGDTDVFLACYGPNRLYRNDGDGTFTDISESAGVENMGRTVVDRQADASGEIVESERALVNWASGGAAIDYDLDGDLDLYVAIHGDWRLPEDDKWCGFEDRGIRLYCSPRQIRTVKHVLFRNEGDLTFTDVTDEAGVGRADGHGFGVVAADLNADGLADLYVANDQNPNFLFLNKGDGTFTDATETSGAAFDIDGMAQSGMGVDAEDVDGDGLPDLFVTNFQNEYNTLYRNTGDGFFTDMTPFYGLSQDSRPWVGWGTALADFDSDGWPDCFVTNGHVDANHPDYEYEEPALLMSNVALGGDPTSRRFKLATRDAGPYFDAGHVGRGAAFGDLDDDGDLDIVVSHKDERPAILRNDTPRADRHWIRLLLTGTRSNRDAVGAIITAELGELTIHRQRKSGTSMLSTNDPRVLIGLGDAESIDRLAVRWPSGAETVLEDVPVDQDLAITEPEVEDTPADSSSD</sequence>
<protein>
    <submittedName>
        <fullName evidence="4">FG-GAP repeat protein</fullName>
    </submittedName>
</protein>
<dbReference type="InterPro" id="IPR027039">
    <property type="entry name" value="Crtac1"/>
</dbReference>
<dbReference type="RefSeq" id="WP_145276128.1">
    <property type="nucleotide sequence ID" value="NZ_CP036426.1"/>
</dbReference>